<evidence type="ECO:0000256" key="3">
    <source>
        <dbReference type="ARBA" id="ARBA00022801"/>
    </source>
</evidence>
<keyword evidence="2" id="KW-0081">Bacteriolytic enzyme</keyword>
<comment type="caution">
    <text evidence="7">The sequence shown here is derived from an EMBL/GenBank/DDBJ whole genome shotgun (WGS) entry which is preliminary data.</text>
</comment>
<dbReference type="PROSITE" id="PS51782">
    <property type="entry name" value="LYSM"/>
    <property type="match status" value="1"/>
</dbReference>
<proteinExistence type="predicted"/>
<evidence type="ECO:0000256" key="2">
    <source>
        <dbReference type="ARBA" id="ARBA00022638"/>
    </source>
</evidence>
<gene>
    <name evidence="7" type="ORF">GCM10009117_05170</name>
</gene>
<sequence>MNNFKMIIAILLAMTIISCGAKKNTTTSTTSDTKTKTTTVQQRTKTIGLSKKEKKTDASSLIDRPYSEIIKNYIDDYAQAAISEMELYDIPASITLAQGILESGAGIGDLSRKANNHFGIKCKDWKGARVYHDDDKEQECFRKYTDPKFSFRDHSIFLYYAKRYAPLFQLEADDYKSWAKGLKKAGYATDPKYPQKLISLIERYQLDQYDAKVLGKSVSKSKRESGNTVADLESEQYEVKKGDTLYSISRKFGLKVEELKRLNQLTSNSLAIGQMLFVKEAQ</sequence>
<keyword evidence="1" id="KW-0929">Antimicrobial</keyword>
<dbReference type="SUPFAM" id="SSF54106">
    <property type="entry name" value="LysM domain"/>
    <property type="match status" value="1"/>
</dbReference>
<dbReference type="Proteomes" id="UP001500507">
    <property type="component" value="Unassembled WGS sequence"/>
</dbReference>
<feature type="domain" description="LysM" evidence="6">
    <location>
        <begin position="235"/>
        <end position="278"/>
    </location>
</feature>
<reference evidence="8" key="1">
    <citation type="journal article" date="2019" name="Int. J. Syst. Evol. Microbiol.">
        <title>The Global Catalogue of Microorganisms (GCM) 10K type strain sequencing project: providing services to taxonomists for standard genome sequencing and annotation.</title>
        <authorList>
            <consortium name="The Broad Institute Genomics Platform"/>
            <consortium name="The Broad Institute Genome Sequencing Center for Infectious Disease"/>
            <person name="Wu L."/>
            <person name="Ma J."/>
        </authorList>
    </citation>
    <scope>NUCLEOTIDE SEQUENCE [LARGE SCALE GENOMIC DNA]</scope>
    <source>
        <strain evidence="8">JCM 16082</strain>
    </source>
</reference>
<dbReference type="SMART" id="SM00047">
    <property type="entry name" value="LYZ2"/>
    <property type="match status" value="1"/>
</dbReference>
<feature type="signal peptide" evidence="5">
    <location>
        <begin position="1"/>
        <end position="21"/>
    </location>
</feature>
<dbReference type="EMBL" id="BAAAFG010000002">
    <property type="protein sequence ID" value="GAA0871371.1"/>
    <property type="molecule type" value="Genomic_DNA"/>
</dbReference>
<dbReference type="Gene3D" id="3.10.350.10">
    <property type="entry name" value="LysM domain"/>
    <property type="match status" value="1"/>
</dbReference>
<evidence type="ECO:0000259" key="6">
    <source>
        <dbReference type="PROSITE" id="PS51782"/>
    </source>
</evidence>
<name>A0ABP3XTR4_9FLAO</name>
<dbReference type="Gene3D" id="1.10.530.10">
    <property type="match status" value="1"/>
</dbReference>
<dbReference type="InterPro" id="IPR018392">
    <property type="entry name" value="LysM"/>
</dbReference>
<organism evidence="7 8">
    <name type="scientific">Gangjinia marincola</name>
    <dbReference type="NCBI Taxonomy" id="578463"/>
    <lineage>
        <taxon>Bacteria</taxon>
        <taxon>Pseudomonadati</taxon>
        <taxon>Bacteroidota</taxon>
        <taxon>Flavobacteriia</taxon>
        <taxon>Flavobacteriales</taxon>
        <taxon>Flavobacteriaceae</taxon>
        <taxon>Gangjinia</taxon>
    </lineage>
</organism>
<dbReference type="RefSeq" id="WP_343763462.1">
    <property type="nucleotide sequence ID" value="NZ_BAAAFG010000002.1"/>
</dbReference>
<keyword evidence="5" id="KW-0732">Signal</keyword>
<keyword evidence="3" id="KW-0378">Hydrolase</keyword>
<feature type="chain" id="PRO_5047049257" description="Peptidoglycan hydrolase" evidence="5">
    <location>
        <begin position="22"/>
        <end position="282"/>
    </location>
</feature>
<keyword evidence="8" id="KW-1185">Reference proteome</keyword>
<dbReference type="InterPro" id="IPR051056">
    <property type="entry name" value="Glycosyl_Hydrolase_73"/>
</dbReference>
<evidence type="ECO:0000256" key="1">
    <source>
        <dbReference type="ARBA" id="ARBA00022529"/>
    </source>
</evidence>
<dbReference type="Pfam" id="PF01832">
    <property type="entry name" value="Glucosaminidase"/>
    <property type="match status" value="1"/>
</dbReference>
<evidence type="ECO:0000313" key="8">
    <source>
        <dbReference type="Proteomes" id="UP001500507"/>
    </source>
</evidence>
<dbReference type="CDD" id="cd00118">
    <property type="entry name" value="LysM"/>
    <property type="match status" value="1"/>
</dbReference>
<dbReference type="InterPro" id="IPR036779">
    <property type="entry name" value="LysM_dom_sf"/>
</dbReference>
<evidence type="ECO:0000256" key="5">
    <source>
        <dbReference type="SAM" id="SignalP"/>
    </source>
</evidence>
<accession>A0ABP3XTR4</accession>
<evidence type="ECO:0000313" key="7">
    <source>
        <dbReference type="EMBL" id="GAA0871371.1"/>
    </source>
</evidence>
<protein>
    <recommendedName>
        <fullName evidence="4">Peptidoglycan hydrolase</fullName>
    </recommendedName>
</protein>
<dbReference type="PROSITE" id="PS51257">
    <property type="entry name" value="PROKAR_LIPOPROTEIN"/>
    <property type="match status" value="1"/>
</dbReference>
<dbReference type="SMART" id="SM00257">
    <property type="entry name" value="LysM"/>
    <property type="match status" value="1"/>
</dbReference>
<dbReference type="PANTHER" id="PTHR33308">
    <property type="entry name" value="PEPTIDOGLYCAN HYDROLASE FLGJ"/>
    <property type="match status" value="1"/>
</dbReference>
<dbReference type="PANTHER" id="PTHR33308:SF9">
    <property type="entry name" value="PEPTIDOGLYCAN HYDROLASE FLGJ"/>
    <property type="match status" value="1"/>
</dbReference>
<evidence type="ECO:0000256" key="4">
    <source>
        <dbReference type="ARBA" id="ARBA00032108"/>
    </source>
</evidence>
<dbReference type="Pfam" id="PF01476">
    <property type="entry name" value="LysM"/>
    <property type="match status" value="1"/>
</dbReference>
<dbReference type="InterPro" id="IPR002901">
    <property type="entry name" value="MGlyc_endo_b_GlcNAc-like_dom"/>
</dbReference>